<comment type="caution">
    <text evidence="1">The sequence shown here is derived from an EMBL/GenBank/DDBJ whole genome shotgun (WGS) entry which is preliminary data.</text>
</comment>
<organism evidence="1 2">
    <name type="scientific">Priestia aryabhattai</name>
    <name type="common">Bacillus aryabhattai</name>
    <dbReference type="NCBI Taxonomy" id="412384"/>
    <lineage>
        <taxon>Bacteria</taxon>
        <taxon>Bacillati</taxon>
        <taxon>Bacillota</taxon>
        <taxon>Bacilli</taxon>
        <taxon>Bacillales</taxon>
        <taxon>Bacillaceae</taxon>
        <taxon>Priestia</taxon>
    </lineage>
</organism>
<reference evidence="1" key="1">
    <citation type="submission" date="2020-08" db="EMBL/GenBank/DDBJ databases">
        <title>Functional genomics of gut bacteria from endangered species of beetles.</title>
        <authorList>
            <person name="Carlos-Shanley C."/>
        </authorList>
    </citation>
    <scope>NUCLEOTIDE SEQUENCE [LARGE SCALE GENOMIC DNA]</scope>
    <source>
        <strain evidence="1">S00060</strain>
    </source>
</reference>
<accession>A0A7W3RGM4</accession>
<keyword evidence="2" id="KW-1185">Reference proteome</keyword>
<dbReference type="Proteomes" id="UP000543174">
    <property type="component" value="Unassembled WGS sequence"/>
</dbReference>
<sequence>MTIQVMVFFCFFWIAAIKEGKRSRFFEMDEAVMDKKYPEKLTGFMQAIEIQ</sequence>
<dbReference type="AlphaFoldDB" id="A0A7W3RGM4"/>
<dbReference type="EMBL" id="JACJHT010000004">
    <property type="protein sequence ID" value="MBA9041330.1"/>
    <property type="molecule type" value="Genomic_DNA"/>
</dbReference>
<proteinExistence type="predicted"/>
<evidence type="ECO:0000313" key="2">
    <source>
        <dbReference type="Proteomes" id="UP000543174"/>
    </source>
</evidence>
<gene>
    <name evidence="1" type="ORF">HNP21_004450</name>
</gene>
<protein>
    <submittedName>
        <fullName evidence="1">Uncharacterized protein</fullName>
    </submittedName>
</protein>
<dbReference type="RefSeq" id="WP_155660731.1">
    <property type="nucleotide sequence ID" value="NZ_CP041519.1"/>
</dbReference>
<name>A0A7W3RGM4_PRIAR</name>
<evidence type="ECO:0000313" key="1">
    <source>
        <dbReference type="EMBL" id="MBA9041330.1"/>
    </source>
</evidence>